<reference evidence="3" key="1">
    <citation type="journal article" date="2020" name="mSystems">
        <title>Genome- and Community-Level Interaction Insights into Carbon Utilization and Element Cycling Functions of Hydrothermarchaeota in Hydrothermal Sediment.</title>
        <authorList>
            <person name="Zhou Z."/>
            <person name="Liu Y."/>
            <person name="Xu W."/>
            <person name="Pan J."/>
            <person name="Luo Z.H."/>
            <person name="Li M."/>
        </authorList>
    </citation>
    <scope>NUCLEOTIDE SEQUENCE [LARGE SCALE GENOMIC DNA]</scope>
    <source>
        <strain evidence="3">HyVt-76</strain>
    </source>
</reference>
<dbReference type="EMBL" id="DRTD01000090">
    <property type="protein sequence ID" value="HHE54381.1"/>
    <property type="molecule type" value="Genomic_DNA"/>
</dbReference>
<name>A0A7V5H1Y3_CALAY</name>
<sequence>MKTIFKIILILMLVQFWQCSYAQKSIKVQKGKEKPEWVNNPNAFYSERQYFVGVGNGDTRDAAEKNAIGQIAKIFKTDIQVDETLIESVFESFKKNKGTIRSESTIKNQTRLQSNVELKNVKIEQVYFSEKEGLYYVLAILDRAETAALLEQDFNENDKLLKKYFDVSQTATNKLHRLSNINKALALAQVNKLINEQYKVLTGGQALTSAVDENELLNAAKKIKEQIIVQVKGTGEANDEIAAYFREIISRFGFSMGDQQPDLVVNFNLEMNKTNLNRPGIVAYNWHLKIDVFDQNNNITLNTVNLAKRSAAISEDEVRARIMRTIKNELENAFYKKLMDYFNSF</sequence>
<feature type="domain" description="Lipoprotein LPP20-like" evidence="2">
    <location>
        <begin position="35"/>
        <end position="141"/>
    </location>
</feature>
<organism evidence="3">
    <name type="scientific">Caldithrix abyssi</name>
    <dbReference type="NCBI Taxonomy" id="187145"/>
    <lineage>
        <taxon>Bacteria</taxon>
        <taxon>Pseudomonadati</taxon>
        <taxon>Calditrichota</taxon>
        <taxon>Calditrichia</taxon>
        <taxon>Calditrichales</taxon>
        <taxon>Calditrichaceae</taxon>
        <taxon>Caldithrix</taxon>
    </lineage>
</organism>
<evidence type="ECO:0000259" key="2">
    <source>
        <dbReference type="Pfam" id="PF02169"/>
    </source>
</evidence>
<dbReference type="Proteomes" id="UP000886111">
    <property type="component" value="Unassembled WGS sequence"/>
</dbReference>
<keyword evidence="1" id="KW-0732">Signal</keyword>
<dbReference type="AlphaFoldDB" id="A0A7V5H1Y3"/>
<feature type="chain" id="PRO_5031086975" description="Lipoprotein LPP20-like domain-containing protein" evidence="1">
    <location>
        <begin position="23"/>
        <end position="345"/>
    </location>
</feature>
<feature type="signal peptide" evidence="1">
    <location>
        <begin position="1"/>
        <end position="22"/>
    </location>
</feature>
<gene>
    <name evidence="3" type="ORF">ENL21_01265</name>
</gene>
<evidence type="ECO:0000313" key="3">
    <source>
        <dbReference type="EMBL" id="HHE54381.1"/>
    </source>
</evidence>
<dbReference type="Pfam" id="PF02169">
    <property type="entry name" value="LPP20"/>
    <property type="match status" value="1"/>
</dbReference>
<proteinExistence type="predicted"/>
<accession>A0A7V5H1Y3</accession>
<comment type="caution">
    <text evidence="3">The sequence shown here is derived from an EMBL/GenBank/DDBJ whole genome shotgun (WGS) entry which is preliminary data.</text>
</comment>
<dbReference type="Gene3D" id="3.10.28.20">
    <property type="entry name" value="Acetamidase/Formamidase-like domains"/>
    <property type="match status" value="1"/>
</dbReference>
<dbReference type="InterPro" id="IPR024952">
    <property type="entry name" value="LPP20-like_dom"/>
</dbReference>
<evidence type="ECO:0000256" key="1">
    <source>
        <dbReference type="SAM" id="SignalP"/>
    </source>
</evidence>
<protein>
    <recommendedName>
        <fullName evidence="2">Lipoprotein LPP20-like domain-containing protein</fullName>
    </recommendedName>
</protein>